<dbReference type="InterPro" id="IPR039424">
    <property type="entry name" value="SBP_5"/>
</dbReference>
<evidence type="ECO:0000313" key="6">
    <source>
        <dbReference type="Proteomes" id="UP000741360"/>
    </source>
</evidence>
<evidence type="ECO:0000256" key="2">
    <source>
        <dbReference type="ARBA" id="ARBA00022448"/>
    </source>
</evidence>
<dbReference type="SUPFAM" id="SSF53850">
    <property type="entry name" value="Periplasmic binding protein-like II"/>
    <property type="match status" value="1"/>
</dbReference>
<evidence type="ECO:0000259" key="4">
    <source>
        <dbReference type="Pfam" id="PF00496"/>
    </source>
</evidence>
<dbReference type="GO" id="GO:1904680">
    <property type="term" value="F:peptide transmembrane transporter activity"/>
    <property type="evidence" value="ECO:0007669"/>
    <property type="project" value="TreeGrafter"/>
</dbReference>
<dbReference type="Gene3D" id="3.40.190.10">
    <property type="entry name" value="Periplasmic binding protein-like II"/>
    <property type="match status" value="1"/>
</dbReference>
<dbReference type="PANTHER" id="PTHR30290:SF9">
    <property type="entry name" value="OLIGOPEPTIDE-BINDING PROTEIN APPA"/>
    <property type="match status" value="1"/>
</dbReference>
<comment type="similarity">
    <text evidence="1">Belongs to the bacterial solute-binding protein 5 family.</text>
</comment>
<protein>
    <submittedName>
        <fullName evidence="5">Polyamine ABC transporter substrate-binding protein</fullName>
    </submittedName>
</protein>
<dbReference type="Proteomes" id="UP000741360">
    <property type="component" value="Unassembled WGS sequence"/>
</dbReference>
<reference evidence="5" key="1">
    <citation type="submission" date="2020-07" db="EMBL/GenBank/DDBJ databases">
        <title>Huge and variable diversity of episymbiotic CPR bacteria and DPANN archaea in groundwater ecosystems.</title>
        <authorList>
            <person name="He C.Y."/>
            <person name="Keren R."/>
            <person name="Whittaker M."/>
            <person name="Farag I.F."/>
            <person name="Doudna J."/>
            <person name="Cate J.H.D."/>
            <person name="Banfield J.F."/>
        </authorList>
    </citation>
    <scope>NUCLEOTIDE SEQUENCE</scope>
    <source>
        <strain evidence="5">NC_groundwater_717_Ag_S-0.2um_59_8</strain>
    </source>
</reference>
<proteinExistence type="inferred from homology"/>
<name>A0A932M000_UNCTE</name>
<dbReference type="EMBL" id="JACPSX010000092">
    <property type="protein sequence ID" value="MBI3014437.1"/>
    <property type="molecule type" value="Genomic_DNA"/>
</dbReference>
<feature type="non-terminal residue" evidence="5">
    <location>
        <position position="161"/>
    </location>
</feature>
<evidence type="ECO:0000256" key="3">
    <source>
        <dbReference type="ARBA" id="ARBA00022729"/>
    </source>
</evidence>
<evidence type="ECO:0000313" key="5">
    <source>
        <dbReference type="EMBL" id="MBI3014437.1"/>
    </source>
</evidence>
<comment type="caution">
    <text evidence="5">The sequence shown here is derived from an EMBL/GenBank/DDBJ whole genome shotgun (WGS) entry which is preliminary data.</text>
</comment>
<keyword evidence="3" id="KW-0732">Signal</keyword>
<feature type="domain" description="Solute-binding protein family 5" evidence="4">
    <location>
        <begin position="78"/>
        <end position="156"/>
    </location>
</feature>
<dbReference type="Pfam" id="PF00496">
    <property type="entry name" value="SBP_bac_5"/>
    <property type="match status" value="1"/>
</dbReference>
<dbReference type="InterPro" id="IPR000914">
    <property type="entry name" value="SBP_5_dom"/>
</dbReference>
<gene>
    <name evidence="5" type="ORF">HYY65_05115</name>
</gene>
<dbReference type="AlphaFoldDB" id="A0A932M000"/>
<accession>A0A932M000</accession>
<keyword evidence="2" id="KW-0813">Transport</keyword>
<dbReference type="PANTHER" id="PTHR30290">
    <property type="entry name" value="PERIPLASMIC BINDING COMPONENT OF ABC TRANSPORTER"/>
    <property type="match status" value="1"/>
</dbReference>
<organism evidence="5 6">
    <name type="scientific">Tectimicrobiota bacterium</name>
    <dbReference type="NCBI Taxonomy" id="2528274"/>
    <lineage>
        <taxon>Bacteria</taxon>
        <taxon>Pseudomonadati</taxon>
        <taxon>Nitrospinota/Tectimicrobiota group</taxon>
        <taxon>Candidatus Tectimicrobiota</taxon>
    </lineage>
</organism>
<evidence type="ECO:0000256" key="1">
    <source>
        <dbReference type="ARBA" id="ARBA00005695"/>
    </source>
</evidence>
<sequence>MTSGILLGSAAVNPLWLHWASAQELARQQVIRYASNHEDIKSMDPMAETNTEEYMISRLMHEGLVAFPPGNDFALDNLQPGLAERWETSADGKTWTFFLRSGVVFHKGFGELSAEDVKFTYDRIRDPKLGSSHRGRYANIQEVRVLDKRTVRFSLASLDIL</sequence>
<dbReference type="GO" id="GO:0015833">
    <property type="term" value="P:peptide transport"/>
    <property type="evidence" value="ECO:0007669"/>
    <property type="project" value="TreeGrafter"/>
</dbReference>